<feature type="active site" description="Proton donor" evidence="14">
    <location>
        <position position="545"/>
    </location>
</feature>
<dbReference type="SUPFAM" id="SSF50621">
    <property type="entry name" value="Alanine racemase C-terminal domain-like"/>
    <property type="match status" value="1"/>
</dbReference>
<dbReference type="SUPFAM" id="SSF51419">
    <property type="entry name" value="PLP-binding barrel"/>
    <property type="match status" value="1"/>
</dbReference>
<evidence type="ECO:0000259" key="16">
    <source>
        <dbReference type="Pfam" id="PF17810"/>
    </source>
</evidence>
<dbReference type="GO" id="GO:0046872">
    <property type="term" value="F:metal ion binding"/>
    <property type="evidence" value="ECO:0007669"/>
    <property type="project" value="UniProtKB-KW"/>
</dbReference>
<dbReference type="PRINTS" id="PR01180">
    <property type="entry name" value="ARGDCRBXLASE"/>
</dbReference>
<proteinExistence type="inferred from homology"/>
<evidence type="ECO:0000256" key="7">
    <source>
        <dbReference type="ARBA" id="ARBA00022842"/>
    </source>
</evidence>
<dbReference type="InterPro" id="IPR029066">
    <property type="entry name" value="PLP-binding_barrel"/>
</dbReference>
<comment type="pathway">
    <text evidence="12">Amine and polyamine biosynthesis; agmatine biosynthesis; agmatine from L-arginine: step 1/1.</text>
</comment>
<comment type="catalytic activity">
    <reaction evidence="12">
        <text>L-arginine + H(+) = agmatine + CO2</text>
        <dbReference type="Rhea" id="RHEA:17641"/>
        <dbReference type="ChEBI" id="CHEBI:15378"/>
        <dbReference type="ChEBI" id="CHEBI:16526"/>
        <dbReference type="ChEBI" id="CHEBI:32682"/>
        <dbReference type="ChEBI" id="CHEBI:58145"/>
        <dbReference type="EC" id="4.1.1.19"/>
    </reaction>
</comment>
<keyword evidence="5 12" id="KW-0479">Metal-binding</keyword>
<dbReference type="InterPro" id="IPR022644">
    <property type="entry name" value="De-COase2_N"/>
</dbReference>
<dbReference type="GO" id="GO:0008792">
    <property type="term" value="F:arginine decarboxylase activity"/>
    <property type="evidence" value="ECO:0007669"/>
    <property type="project" value="UniProtKB-UniRule"/>
</dbReference>
<dbReference type="InterPro" id="IPR022653">
    <property type="entry name" value="De-COase2_pyr-phos_BS"/>
</dbReference>
<evidence type="ECO:0000259" key="17">
    <source>
        <dbReference type="Pfam" id="PF17944"/>
    </source>
</evidence>
<dbReference type="Pfam" id="PF02784">
    <property type="entry name" value="Orn_Arg_deC_N"/>
    <property type="match status" value="1"/>
</dbReference>
<evidence type="ECO:0000313" key="18">
    <source>
        <dbReference type="EMBL" id="SDW93516.1"/>
    </source>
</evidence>
<evidence type="ECO:0000259" key="15">
    <source>
        <dbReference type="Pfam" id="PF02784"/>
    </source>
</evidence>
<dbReference type="GO" id="GO:0033388">
    <property type="term" value="P:putrescine biosynthetic process from arginine"/>
    <property type="evidence" value="ECO:0007669"/>
    <property type="project" value="TreeGrafter"/>
</dbReference>
<keyword evidence="6 12" id="KW-0210">Decarboxylase</keyword>
<dbReference type="PIRSF" id="PIRSF001336">
    <property type="entry name" value="Arg_decrbxlase"/>
    <property type="match status" value="1"/>
</dbReference>
<accession>A0A1H2XL98</accession>
<dbReference type="NCBIfam" id="TIGR01273">
    <property type="entry name" value="speA"/>
    <property type="match status" value="1"/>
</dbReference>
<evidence type="ECO:0000256" key="12">
    <source>
        <dbReference type="HAMAP-Rule" id="MF_01417"/>
    </source>
</evidence>
<evidence type="ECO:0000256" key="14">
    <source>
        <dbReference type="PIRSR" id="PIRSR600183-50"/>
    </source>
</evidence>
<dbReference type="Pfam" id="PF17810">
    <property type="entry name" value="Arg_decarb_HB"/>
    <property type="match status" value="1"/>
</dbReference>
<keyword evidence="8 12" id="KW-0663">Pyridoxal phosphate</keyword>
<evidence type="ECO:0000256" key="3">
    <source>
        <dbReference type="ARBA" id="ARBA00002257"/>
    </source>
</evidence>
<evidence type="ECO:0000256" key="13">
    <source>
        <dbReference type="PIRSR" id="PIRSR001336-50"/>
    </source>
</evidence>
<dbReference type="FunFam" id="3.20.20.10:FF:000001">
    <property type="entry name" value="Biosynthetic arginine decarboxylase"/>
    <property type="match status" value="1"/>
</dbReference>
<dbReference type="Gene3D" id="2.40.37.10">
    <property type="entry name" value="Lyase, Ornithine Decarboxylase, Chain A, domain 1"/>
    <property type="match status" value="1"/>
</dbReference>
<dbReference type="HAMAP" id="MF_01417">
    <property type="entry name" value="SpeA"/>
    <property type="match status" value="1"/>
</dbReference>
<keyword evidence="19" id="KW-1185">Reference proteome</keyword>
<dbReference type="GO" id="GO:0008295">
    <property type="term" value="P:spermidine biosynthetic process"/>
    <property type="evidence" value="ECO:0007669"/>
    <property type="project" value="UniProtKB-UniRule"/>
</dbReference>
<keyword evidence="9 12" id="KW-0745">Spermidine biosynthesis</keyword>
<keyword evidence="7 12" id="KW-0460">Magnesium</keyword>
<dbReference type="CDD" id="cd06830">
    <property type="entry name" value="PLPDE_III_ADC"/>
    <property type="match status" value="1"/>
</dbReference>
<evidence type="ECO:0000313" key="19">
    <source>
        <dbReference type="Proteomes" id="UP000199675"/>
    </source>
</evidence>
<dbReference type="AlphaFoldDB" id="A0A1H2XL98"/>
<comment type="function">
    <text evidence="3 12">Catalyzes the biosynthesis of agmatine from arginine.</text>
</comment>
<dbReference type="InterPro" id="IPR022657">
    <property type="entry name" value="De-COase2_CS"/>
</dbReference>
<dbReference type="UniPathway" id="UPA00186">
    <property type="reaction ID" value="UER00284"/>
</dbReference>
<dbReference type="InterPro" id="IPR009006">
    <property type="entry name" value="Ala_racemase/Decarboxylase_C"/>
</dbReference>
<dbReference type="EMBL" id="FNNE01000005">
    <property type="protein sequence ID" value="SDW93516.1"/>
    <property type="molecule type" value="Genomic_DNA"/>
</dbReference>
<dbReference type="Gene3D" id="1.10.287.3440">
    <property type="match status" value="1"/>
</dbReference>
<sequence>MIGNEVFIHHLLAGPGKPYNGANTLAPGRRCFQDQVIRAMTDASASHATLTYNIPHWSDGYIAVNDQGNVQIQPDRGVSGSAIDLTQLAASLAGRGLQLPVLVRFTDILHDRVNRLCNAFNGVAAKQGYQGRYTAVYPIKVNQQRRVVEELIRSEPAASQNQIGLEAGSKPELMAVLALCMPGSVIVCNGYKDREYVRLALIGQALGHRVFIVVEKKSELTLILEEARKLNVKPLIGVRARLATIGKGNWQNTGGEKSKFGLSASQVLDLTETLTRAGALDSLQLLHFHLGSQIANIRDIQTGLRECARFYSELRQLGAPVTTVDIGGGLGVDYEGTRTRSSCSMNYSVEEYAYNVIHTLQAECERAGIPHPDLISESGRALTAHHAVLITNVIDREQPESGCVSEPDEQAPQPLLDLWRDLEHLQDPRSPRSRVEIFHDVVHAITDVHAQFAHGLVSLRHRADAEKLYTACCRLLQQQLNSGSRGHREILDELNEKLADKLFVNFSLFQSLPDVWGIDQIFPVLPLSGLDQPFTRRAVIQDITCDSDGRIDLYVDGQGVETTLPIPEWTRDEPQLFGFFMTGAYQEILGDMHNLFGDTHSVDIRRTEDGSYDISETIAGDTVAKVLRYVNFEPDALLQAYRRKFAHSDLTAESQEALLTELENGLYGYTYLED</sequence>
<dbReference type="PRINTS" id="PR01179">
    <property type="entry name" value="ODADCRBXLASE"/>
</dbReference>
<feature type="domain" description="Arginine decarboxylase helical bundle" evidence="16">
    <location>
        <begin position="408"/>
        <end position="495"/>
    </location>
</feature>
<dbReference type="InterPro" id="IPR002985">
    <property type="entry name" value="Arg_decrbxlase"/>
</dbReference>
<feature type="binding site" evidence="12">
    <location>
        <begin position="324"/>
        <end position="334"/>
    </location>
    <ligand>
        <name>substrate</name>
    </ligand>
</feature>
<dbReference type="STRING" id="488533.SAMN04487960_10588"/>
<feature type="domain" description="Arginine decarboxylase C-terminal helical" evidence="17">
    <location>
        <begin position="623"/>
        <end position="672"/>
    </location>
</feature>
<dbReference type="PANTHER" id="PTHR43295:SF9">
    <property type="entry name" value="BIOSYNTHETIC ARGININE DECARBOXYLASE"/>
    <property type="match status" value="1"/>
</dbReference>
<dbReference type="Gene3D" id="3.20.20.10">
    <property type="entry name" value="Alanine racemase"/>
    <property type="match status" value="1"/>
</dbReference>
<evidence type="ECO:0000256" key="9">
    <source>
        <dbReference type="ARBA" id="ARBA00023066"/>
    </source>
</evidence>
<dbReference type="InterPro" id="IPR041128">
    <property type="entry name" value="Arg_decarbox_C"/>
</dbReference>
<dbReference type="InterPro" id="IPR000183">
    <property type="entry name" value="Orn/DAP/Arg_de-COase"/>
</dbReference>
<evidence type="ECO:0000256" key="8">
    <source>
        <dbReference type="ARBA" id="ARBA00022898"/>
    </source>
</evidence>
<dbReference type="PROSITE" id="PS00878">
    <property type="entry name" value="ODR_DC_2_1"/>
    <property type="match status" value="1"/>
</dbReference>
<dbReference type="PROSITE" id="PS00879">
    <property type="entry name" value="ODR_DC_2_2"/>
    <property type="match status" value="1"/>
</dbReference>
<keyword evidence="10 12" id="KW-0620">Polyamine biosynthesis</keyword>
<evidence type="ECO:0000256" key="1">
    <source>
        <dbReference type="ARBA" id="ARBA00001933"/>
    </source>
</evidence>
<protein>
    <recommendedName>
        <fullName evidence="12">Biosynthetic arginine decarboxylase</fullName>
        <shortName evidence="12">ADC</shortName>
        <ecNumber evidence="12">4.1.1.19</ecNumber>
    </recommendedName>
</protein>
<dbReference type="EC" id="4.1.1.19" evidence="12"/>
<keyword evidence="11 12" id="KW-0456">Lyase</keyword>
<dbReference type="NCBIfam" id="NF003763">
    <property type="entry name" value="PRK05354.1"/>
    <property type="match status" value="1"/>
</dbReference>
<evidence type="ECO:0000256" key="5">
    <source>
        <dbReference type="ARBA" id="ARBA00022723"/>
    </source>
</evidence>
<comment type="cofactor">
    <cofactor evidence="1 12 13">
        <name>pyridoxal 5'-phosphate</name>
        <dbReference type="ChEBI" id="CHEBI:597326"/>
    </cofactor>
</comment>
<evidence type="ECO:0000256" key="11">
    <source>
        <dbReference type="ARBA" id="ARBA00023239"/>
    </source>
</evidence>
<evidence type="ECO:0000256" key="6">
    <source>
        <dbReference type="ARBA" id="ARBA00022793"/>
    </source>
</evidence>
<dbReference type="InterPro" id="IPR040634">
    <property type="entry name" value="Arg_decarb_HB"/>
</dbReference>
<evidence type="ECO:0000256" key="10">
    <source>
        <dbReference type="ARBA" id="ARBA00023115"/>
    </source>
</evidence>
<reference evidence="18 19" key="1">
    <citation type="submission" date="2016-10" db="EMBL/GenBank/DDBJ databases">
        <authorList>
            <person name="de Groot N.N."/>
        </authorList>
    </citation>
    <scope>NUCLEOTIDE SEQUENCE [LARGE SCALE GENOMIC DNA]</scope>
    <source>
        <strain evidence="18 19">CGMCC 1.7059</strain>
    </source>
</reference>
<organism evidence="18 19">
    <name type="scientific">Marinobacter mobilis</name>
    <dbReference type="NCBI Taxonomy" id="488533"/>
    <lineage>
        <taxon>Bacteria</taxon>
        <taxon>Pseudomonadati</taxon>
        <taxon>Pseudomonadota</taxon>
        <taxon>Gammaproteobacteria</taxon>
        <taxon>Pseudomonadales</taxon>
        <taxon>Marinobacteraceae</taxon>
        <taxon>Marinobacter</taxon>
    </lineage>
</organism>
<comment type="cofactor">
    <cofactor evidence="2 12">
        <name>Mg(2+)</name>
        <dbReference type="ChEBI" id="CHEBI:18420"/>
    </cofactor>
</comment>
<gene>
    <name evidence="12" type="primary">speA</name>
    <name evidence="18" type="ORF">SAMN04487960_10588</name>
</gene>
<feature type="modified residue" description="N6-(pyridoxal phosphate)lysine" evidence="12 13">
    <location>
        <position position="140"/>
    </location>
</feature>
<dbReference type="GO" id="GO:0006527">
    <property type="term" value="P:L-arginine catabolic process"/>
    <property type="evidence" value="ECO:0007669"/>
    <property type="project" value="InterPro"/>
</dbReference>
<comment type="similarity">
    <text evidence="4 12">Belongs to the Orn/Lys/Arg decarboxylase class-II family. SpeA subfamily.</text>
</comment>
<dbReference type="Proteomes" id="UP000199675">
    <property type="component" value="Unassembled WGS sequence"/>
</dbReference>
<name>A0A1H2XL98_9GAMM</name>
<evidence type="ECO:0000256" key="4">
    <source>
        <dbReference type="ARBA" id="ARBA00008357"/>
    </source>
</evidence>
<dbReference type="Pfam" id="PF17944">
    <property type="entry name" value="Arg_decarbox_C"/>
    <property type="match status" value="1"/>
</dbReference>
<dbReference type="Gene3D" id="1.20.58.930">
    <property type="match status" value="1"/>
</dbReference>
<dbReference type="PANTHER" id="PTHR43295">
    <property type="entry name" value="ARGININE DECARBOXYLASE"/>
    <property type="match status" value="1"/>
</dbReference>
<feature type="domain" description="Orn/DAP/Arg decarboxylase 2 N-terminal" evidence="15">
    <location>
        <begin position="127"/>
        <end position="384"/>
    </location>
</feature>
<evidence type="ECO:0000256" key="2">
    <source>
        <dbReference type="ARBA" id="ARBA00001946"/>
    </source>
</evidence>